<dbReference type="SUPFAM" id="SSF47072">
    <property type="entry name" value="Cysteine alpha-hairpin motif"/>
    <property type="match status" value="1"/>
</dbReference>
<feature type="disulfide bond" evidence="7">
    <location>
        <begin position="24"/>
        <end position="35"/>
    </location>
</feature>
<dbReference type="PROSITE" id="PS51808">
    <property type="entry name" value="CHCH"/>
    <property type="match status" value="1"/>
</dbReference>
<feature type="disulfide bond" evidence="7">
    <location>
        <begin position="14"/>
        <end position="45"/>
    </location>
</feature>
<dbReference type="EMBL" id="RCNU01000005">
    <property type="protein sequence ID" value="RWQ95688.1"/>
    <property type="molecule type" value="Genomic_DNA"/>
</dbReference>
<evidence type="ECO:0000256" key="1">
    <source>
        <dbReference type="ARBA" id="ARBA00004569"/>
    </source>
</evidence>
<dbReference type="AlphaFoldDB" id="A0A443HV43"/>
<keyword evidence="9" id="KW-1185">Reference proteome</keyword>
<reference evidence="8 9" key="1">
    <citation type="journal article" date="2018" name="Front. Microbiol.">
        <title>Genomic and genetic insights into a cosmopolitan fungus, Paecilomyces variotii (Eurotiales).</title>
        <authorList>
            <person name="Urquhart A.S."/>
            <person name="Mondo S.J."/>
            <person name="Makela M.R."/>
            <person name="Hane J.K."/>
            <person name="Wiebenga A."/>
            <person name="He G."/>
            <person name="Mihaltcheva S."/>
            <person name="Pangilinan J."/>
            <person name="Lipzen A."/>
            <person name="Barry K."/>
            <person name="de Vries R.P."/>
            <person name="Grigoriev I.V."/>
            <person name="Idnurm A."/>
        </authorList>
    </citation>
    <scope>NUCLEOTIDE SEQUENCE [LARGE SCALE GENOMIC DNA]</scope>
    <source>
        <strain evidence="8 9">CBS 101075</strain>
    </source>
</reference>
<dbReference type="Pfam" id="PF08991">
    <property type="entry name" value="CMC4"/>
    <property type="match status" value="1"/>
</dbReference>
<dbReference type="Gene3D" id="1.10.287.1130">
    <property type="entry name" value="CytochromE C oxidase copper chaperone"/>
    <property type="match status" value="1"/>
</dbReference>
<dbReference type="OrthoDB" id="13601at2759"/>
<organism evidence="8 9">
    <name type="scientific">Byssochlamys spectabilis</name>
    <name type="common">Paecilomyces variotii</name>
    <dbReference type="NCBI Taxonomy" id="264951"/>
    <lineage>
        <taxon>Eukaryota</taxon>
        <taxon>Fungi</taxon>
        <taxon>Dikarya</taxon>
        <taxon>Ascomycota</taxon>
        <taxon>Pezizomycotina</taxon>
        <taxon>Eurotiomycetes</taxon>
        <taxon>Eurotiomycetidae</taxon>
        <taxon>Eurotiales</taxon>
        <taxon>Thermoascaceae</taxon>
        <taxon>Paecilomyces</taxon>
    </lineage>
</organism>
<dbReference type="PANTHER" id="PTHR15590:SF0">
    <property type="entry name" value="CX9C MOTIF-CONTAINING PROTEIN 4"/>
    <property type="match status" value="1"/>
</dbReference>
<evidence type="ECO:0000313" key="8">
    <source>
        <dbReference type="EMBL" id="RWQ95688.1"/>
    </source>
</evidence>
<dbReference type="GeneID" id="39599874"/>
<evidence type="ECO:0000256" key="5">
    <source>
        <dbReference type="ARBA" id="ARBA00023128"/>
    </source>
</evidence>
<proteinExistence type="inferred from homology"/>
<keyword evidence="5" id="KW-0496">Mitochondrion</keyword>
<dbReference type="Proteomes" id="UP000283841">
    <property type="component" value="Unassembled WGS sequence"/>
</dbReference>
<protein>
    <recommendedName>
        <fullName evidence="3">Cx9C motif-containing protein 4, mitochondrial</fullName>
    </recommendedName>
</protein>
<dbReference type="PANTHER" id="PTHR15590">
    <property type="entry name" value="CX9C MOTIF-CONTAINING PROTEIN 4"/>
    <property type="match status" value="1"/>
</dbReference>
<evidence type="ECO:0000313" key="9">
    <source>
        <dbReference type="Proteomes" id="UP000283841"/>
    </source>
</evidence>
<comment type="subcellular location">
    <subcellularLocation>
        <location evidence="1">Mitochondrion intermembrane space</location>
    </subcellularLocation>
</comment>
<comment type="similarity">
    <text evidence="2">Belongs to the CMC4 family.</text>
</comment>
<dbReference type="InterPro" id="IPR009069">
    <property type="entry name" value="Cys_alpha_HP_mot_SF"/>
</dbReference>
<sequence length="79" mass="9009">MGELKDDVKYDPPCHPRACAIQTCLTKNNYKEERCQAQLDALYECCNAFYKERGEDAQTPSCPKPSLLKVKLKQRGLQS</sequence>
<gene>
    <name evidence="8" type="ORF">C8Q69DRAFT_466995</name>
</gene>
<keyword evidence="6 7" id="KW-1015">Disulfide bond</keyword>
<evidence type="ECO:0000256" key="6">
    <source>
        <dbReference type="ARBA" id="ARBA00023157"/>
    </source>
</evidence>
<comment type="caution">
    <text evidence="8">The sequence shown here is derived from an EMBL/GenBank/DDBJ whole genome shotgun (WGS) entry which is preliminary data.</text>
</comment>
<dbReference type="STRING" id="264951.A0A443HV43"/>
<dbReference type="InterPro" id="IPR027179">
    <property type="entry name" value="CMC4"/>
</dbReference>
<feature type="disulfide bond" evidence="7">
    <location>
        <begin position="46"/>
        <end position="62"/>
    </location>
</feature>
<dbReference type="VEuPathDB" id="FungiDB:C8Q69DRAFT_466995"/>
<name>A0A443HV43_BYSSP</name>
<dbReference type="RefSeq" id="XP_028485333.1">
    <property type="nucleotide sequence ID" value="XM_028630597.1"/>
</dbReference>
<dbReference type="FunFam" id="1.10.287.1130:FF:000008">
    <property type="entry name" value="Cx9C motif-containing protein 4, mitochondrial"/>
    <property type="match status" value="1"/>
</dbReference>
<accession>A0A443HV43</accession>
<evidence type="ECO:0000256" key="3">
    <source>
        <dbReference type="ARBA" id="ARBA00019406"/>
    </source>
</evidence>
<evidence type="ECO:0000256" key="4">
    <source>
        <dbReference type="ARBA" id="ARBA00022737"/>
    </source>
</evidence>
<evidence type="ECO:0000256" key="7">
    <source>
        <dbReference type="PIRSR" id="PIRSR627179-50"/>
    </source>
</evidence>
<dbReference type="GO" id="GO:0005758">
    <property type="term" value="C:mitochondrial intermembrane space"/>
    <property type="evidence" value="ECO:0007669"/>
    <property type="project" value="UniProtKB-SubCell"/>
</dbReference>
<evidence type="ECO:0000256" key="2">
    <source>
        <dbReference type="ARBA" id="ARBA00009858"/>
    </source>
</evidence>
<keyword evidence="4" id="KW-0677">Repeat</keyword>